<evidence type="ECO:0000256" key="6">
    <source>
        <dbReference type="PROSITE-ProRule" id="PRU00169"/>
    </source>
</evidence>
<dbReference type="Pfam" id="PF13176">
    <property type="entry name" value="TPR_7"/>
    <property type="match status" value="1"/>
</dbReference>
<evidence type="ECO:0000256" key="7">
    <source>
        <dbReference type="PROSITE-ProRule" id="PRU00339"/>
    </source>
</evidence>
<dbReference type="PROSITE" id="PS01124">
    <property type="entry name" value="HTH_ARAC_FAMILY_2"/>
    <property type="match status" value="1"/>
</dbReference>
<accession>A0ABV5ZL92</accession>
<keyword evidence="13" id="KW-0067">ATP-binding</keyword>
<evidence type="ECO:0000259" key="10">
    <source>
        <dbReference type="PROSITE" id="PS01124"/>
    </source>
</evidence>
<keyword evidence="7" id="KW-0802">TPR repeat</keyword>
<dbReference type="InterPro" id="IPR018060">
    <property type="entry name" value="HTH_AraC"/>
</dbReference>
<dbReference type="InterPro" id="IPR004358">
    <property type="entry name" value="Sig_transdc_His_kin-like_C"/>
</dbReference>
<dbReference type="PROSITE" id="PS51257">
    <property type="entry name" value="PROKAR_LIPOPROTEIN"/>
    <property type="match status" value="1"/>
</dbReference>
<evidence type="ECO:0000256" key="5">
    <source>
        <dbReference type="ARBA" id="ARBA00023163"/>
    </source>
</evidence>
<feature type="domain" description="Histidine kinase" evidence="11">
    <location>
        <begin position="432"/>
        <end position="648"/>
    </location>
</feature>
<evidence type="ECO:0000259" key="12">
    <source>
        <dbReference type="PROSITE" id="PS50110"/>
    </source>
</evidence>
<dbReference type="Proteomes" id="UP001589688">
    <property type="component" value="Unassembled WGS sequence"/>
</dbReference>
<feature type="domain" description="HTH araC/xylS-type" evidence="10">
    <location>
        <begin position="841"/>
        <end position="941"/>
    </location>
</feature>
<dbReference type="SMART" id="SM00448">
    <property type="entry name" value="REC"/>
    <property type="match status" value="1"/>
</dbReference>
<evidence type="ECO:0000256" key="9">
    <source>
        <dbReference type="SAM" id="Phobius"/>
    </source>
</evidence>
<comment type="catalytic activity">
    <reaction evidence="1">
        <text>ATP + protein L-histidine = ADP + protein N-phospho-L-histidine.</text>
        <dbReference type="EC" id="2.7.13.3"/>
    </reaction>
</comment>
<dbReference type="PROSITE" id="PS50005">
    <property type="entry name" value="TPR"/>
    <property type="match status" value="1"/>
</dbReference>
<keyword evidence="9" id="KW-1133">Transmembrane helix</keyword>
<evidence type="ECO:0000259" key="11">
    <source>
        <dbReference type="PROSITE" id="PS50109"/>
    </source>
</evidence>
<dbReference type="Gene3D" id="3.30.565.10">
    <property type="entry name" value="Histidine kinase-like ATPase, C-terminal domain"/>
    <property type="match status" value="1"/>
</dbReference>
<feature type="domain" description="Response regulatory" evidence="12">
    <location>
        <begin position="693"/>
        <end position="808"/>
    </location>
</feature>
<reference evidence="13 14" key="1">
    <citation type="submission" date="2024-09" db="EMBL/GenBank/DDBJ databases">
        <authorList>
            <person name="Sun Q."/>
            <person name="Mori K."/>
        </authorList>
    </citation>
    <scope>NUCLEOTIDE SEQUENCE [LARGE SCALE GENOMIC DNA]</scope>
    <source>
        <strain evidence="13 14">ATCC 51272</strain>
    </source>
</reference>
<evidence type="ECO:0000256" key="8">
    <source>
        <dbReference type="SAM" id="MobiDB-lite"/>
    </source>
</evidence>
<comment type="caution">
    <text evidence="13">The sequence shown here is derived from an EMBL/GenBank/DDBJ whole genome shotgun (WGS) entry which is preliminary data.</text>
</comment>
<dbReference type="Pfam" id="PF12833">
    <property type="entry name" value="HTH_18"/>
    <property type="match status" value="1"/>
</dbReference>
<dbReference type="Gene3D" id="3.40.50.2300">
    <property type="match status" value="1"/>
</dbReference>
<keyword evidence="13" id="KW-0547">Nucleotide-binding</keyword>
<dbReference type="PROSITE" id="PS50109">
    <property type="entry name" value="HIS_KIN"/>
    <property type="match status" value="1"/>
</dbReference>
<evidence type="ECO:0000256" key="2">
    <source>
        <dbReference type="ARBA" id="ARBA00012438"/>
    </source>
</evidence>
<dbReference type="GO" id="GO:0005524">
    <property type="term" value="F:ATP binding"/>
    <property type="evidence" value="ECO:0007669"/>
    <property type="project" value="UniProtKB-KW"/>
</dbReference>
<dbReference type="Gene3D" id="1.10.10.60">
    <property type="entry name" value="Homeodomain-like"/>
    <property type="match status" value="1"/>
</dbReference>
<evidence type="ECO:0000313" key="14">
    <source>
        <dbReference type="Proteomes" id="UP001589688"/>
    </source>
</evidence>
<proteinExistence type="predicted"/>
<dbReference type="InterPro" id="IPR036097">
    <property type="entry name" value="HisK_dim/P_sf"/>
</dbReference>
<dbReference type="InterPro" id="IPR036890">
    <property type="entry name" value="HATPase_C_sf"/>
</dbReference>
<dbReference type="Pfam" id="PF02518">
    <property type="entry name" value="HATPase_c"/>
    <property type="match status" value="1"/>
</dbReference>
<evidence type="ECO:0000313" key="13">
    <source>
        <dbReference type="EMBL" id="MFB9898148.1"/>
    </source>
</evidence>
<dbReference type="Pfam" id="PF00512">
    <property type="entry name" value="HisKA"/>
    <property type="match status" value="1"/>
</dbReference>
<dbReference type="CDD" id="cd16922">
    <property type="entry name" value="HATPase_EvgS-ArcB-TorS-like"/>
    <property type="match status" value="1"/>
</dbReference>
<dbReference type="SUPFAM" id="SSF52172">
    <property type="entry name" value="CheY-like"/>
    <property type="match status" value="1"/>
</dbReference>
<dbReference type="PANTHER" id="PTHR43547">
    <property type="entry name" value="TWO-COMPONENT HISTIDINE KINASE"/>
    <property type="match status" value="1"/>
</dbReference>
<dbReference type="SUPFAM" id="SSF47384">
    <property type="entry name" value="Homodimeric domain of signal transducing histidine kinase"/>
    <property type="match status" value="1"/>
</dbReference>
<dbReference type="RefSeq" id="WP_027952540.1">
    <property type="nucleotide sequence ID" value="NZ_JADU01000021.1"/>
</dbReference>
<dbReference type="PANTHER" id="PTHR43547:SF2">
    <property type="entry name" value="HYBRID SIGNAL TRANSDUCTION HISTIDINE KINASE C"/>
    <property type="match status" value="1"/>
</dbReference>
<dbReference type="InterPro" id="IPR001789">
    <property type="entry name" value="Sig_transdc_resp-reg_receiver"/>
</dbReference>
<evidence type="ECO:0000256" key="3">
    <source>
        <dbReference type="ARBA" id="ARBA00022553"/>
    </source>
</evidence>
<evidence type="ECO:0000256" key="1">
    <source>
        <dbReference type="ARBA" id="ARBA00000085"/>
    </source>
</evidence>
<dbReference type="SMART" id="SM00388">
    <property type="entry name" value="HisKA"/>
    <property type="match status" value="1"/>
</dbReference>
<name>A0ABV5ZL92_9BACT</name>
<dbReference type="InterPro" id="IPR011990">
    <property type="entry name" value="TPR-like_helical_dom_sf"/>
</dbReference>
<dbReference type="SMART" id="SM00028">
    <property type="entry name" value="TPR"/>
    <property type="match status" value="5"/>
</dbReference>
<protein>
    <recommendedName>
        <fullName evidence="2">histidine kinase</fullName>
        <ecNumber evidence="2">2.7.13.3</ecNumber>
    </recommendedName>
</protein>
<dbReference type="PROSITE" id="PS50110">
    <property type="entry name" value="RESPONSE_REGULATORY"/>
    <property type="match status" value="1"/>
</dbReference>
<dbReference type="InterPro" id="IPR003594">
    <property type="entry name" value="HATPase_dom"/>
</dbReference>
<keyword evidence="14" id="KW-1185">Reference proteome</keyword>
<dbReference type="InterPro" id="IPR019734">
    <property type="entry name" value="TPR_rpt"/>
</dbReference>
<dbReference type="SUPFAM" id="SSF55874">
    <property type="entry name" value="ATPase domain of HSP90 chaperone/DNA topoisomerase II/histidine kinase"/>
    <property type="match status" value="1"/>
</dbReference>
<dbReference type="CDD" id="cd17574">
    <property type="entry name" value="REC_OmpR"/>
    <property type="match status" value="1"/>
</dbReference>
<dbReference type="InterPro" id="IPR005467">
    <property type="entry name" value="His_kinase_dom"/>
</dbReference>
<feature type="modified residue" description="4-aspartylphosphate" evidence="6">
    <location>
        <position position="741"/>
    </location>
</feature>
<dbReference type="InterPro" id="IPR003661">
    <property type="entry name" value="HisK_dim/P_dom"/>
</dbReference>
<dbReference type="Gene3D" id="1.10.287.130">
    <property type="match status" value="1"/>
</dbReference>
<dbReference type="InterPro" id="IPR011006">
    <property type="entry name" value="CheY-like_superfamily"/>
</dbReference>
<dbReference type="EC" id="2.7.13.3" evidence="2"/>
<dbReference type="SUPFAM" id="SSF46689">
    <property type="entry name" value="Homeodomain-like"/>
    <property type="match status" value="1"/>
</dbReference>
<dbReference type="SMART" id="SM00387">
    <property type="entry name" value="HATPase_c"/>
    <property type="match status" value="1"/>
</dbReference>
<dbReference type="Pfam" id="PF00072">
    <property type="entry name" value="Response_reg"/>
    <property type="match status" value="1"/>
</dbReference>
<dbReference type="SUPFAM" id="SSF48452">
    <property type="entry name" value="TPR-like"/>
    <property type="match status" value="2"/>
</dbReference>
<dbReference type="PRINTS" id="PR00344">
    <property type="entry name" value="BCTRLSENSOR"/>
</dbReference>
<keyword evidence="5" id="KW-0804">Transcription</keyword>
<evidence type="ECO:0000256" key="4">
    <source>
        <dbReference type="ARBA" id="ARBA00023015"/>
    </source>
</evidence>
<sequence>MTKERGHVAVVILFIVGMFMSGCGQQPAPLAYTDRQRLMLDTTDNHTKNTDSLLAFVERFRRVGDRHREMAYLAELGHCYQSASRYTDAIKTHRKQLTLAQQLNDTLMMATALNDLGVNYRRMGLYYDGLDHHAQAVELSGGGRGEQRDKFLKCQAIGYNGIGNVHLTIGHYLSADSMLRKALAIETRLGSHLGMNVDNSNLGMVFERRGLIDSAWHYFRKAHIHSQQANSSTGLAYSHMNFGRLYQRAGQYDRAVAEFSLAMRVVSRERDLWLWLQPCIAMAGVLVKMQNHAEANRYLSTALTTARQVGAREYYPQIYRLYSDYYRNLGDYRRALETYERASTSADSLMSANHLFEIDELQSDINQRKANERMAQAHHQLSVERTAKRLFAVGLLGAIAVALMLWYVARMRKQSNRMQRNFMQARNRFFTNITHEFRTPLTVILGKAEELQKATAASLEQQHTAGSMIVRQGRQLLSLVNQLLDISKVKSEVGNPDWHTGNVVPYLHMIVEGGQQLAKTKGITMLFMPKETEIVMDVVPDYLRKIMRNLIGNATKFTPQNGNITVSCERRDNRLCIQVVDDGIGISEESLKHLFEPFYQAESESANLGTGVGLSLVRQLVKAMQGEVSVQSRLGEGATFSILLPLKHGKGNWKPFNEETITEISFDKEPEAGTGQPTGCNSLPDHDHDPRTRVLIVEDNVDVARYIGSQMPSAYSLTYATNGTDGLQKALCLQPDLVITDLMMPGMDGLEMCRRIRADRTIGTTPVIVITAKTTQDDLEAGLRAGASAYLFKPFSASELRIRVEWILAERRMLHDKYQLAAQQVNDAKTVLSQEDKEFVSHFTNTIYNQLHSTEIDLDALADHLCMSRRTLQRKVNDLAGMSLTAYITKIRTDYARQLIRRRPEMPVSEVAQACGFSDRSYFDRMFKQSFGVTPAQYRRNLE</sequence>
<dbReference type="Pfam" id="PF13424">
    <property type="entry name" value="TPR_12"/>
    <property type="match status" value="1"/>
</dbReference>
<feature type="repeat" description="TPR" evidence="7">
    <location>
        <begin position="236"/>
        <end position="269"/>
    </location>
</feature>
<gene>
    <name evidence="13" type="ORF">ACFFK8_10195</name>
</gene>
<organism evidence="13 14">
    <name type="scientific">Hallella seregens ATCC 51272</name>
    <dbReference type="NCBI Taxonomy" id="1336250"/>
    <lineage>
        <taxon>Bacteria</taxon>
        <taxon>Pseudomonadati</taxon>
        <taxon>Bacteroidota</taxon>
        <taxon>Bacteroidia</taxon>
        <taxon>Bacteroidales</taxon>
        <taxon>Prevotellaceae</taxon>
        <taxon>Hallella</taxon>
    </lineage>
</organism>
<feature type="transmembrane region" description="Helical" evidence="9">
    <location>
        <begin position="390"/>
        <end position="409"/>
    </location>
</feature>
<keyword evidence="9" id="KW-0472">Membrane</keyword>
<keyword evidence="9" id="KW-0812">Transmembrane</keyword>
<dbReference type="CDD" id="cd00082">
    <property type="entry name" value="HisKA"/>
    <property type="match status" value="1"/>
</dbReference>
<dbReference type="SMART" id="SM00342">
    <property type="entry name" value="HTH_ARAC"/>
    <property type="match status" value="1"/>
</dbReference>
<dbReference type="EMBL" id="JBHLZF010000002">
    <property type="protein sequence ID" value="MFB9898148.1"/>
    <property type="molecule type" value="Genomic_DNA"/>
</dbReference>
<feature type="region of interest" description="Disordered" evidence="8">
    <location>
        <begin position="668"/>
        <end position="688"/>
    </location>
</feature>
<keyword evidence="4" id="KW-0805">Transcription regulation</keyword>
<dbReference type="InterPro" id="IPR009057">
    <property type="entry name" value="Homeodomain-like_sf"/>
</dbReference>
<keyword evidence="3 6" id="KW-0597">Phosphoprotein</keyword>
<dbReference type="Gene3D" id="1.25.40.10">
    <property type="entry name" value="Tetratricopeptide repeat domain"/>
    <property type="match status" value="3"/>
</dbReference>